<evidence type="ECO:0000313" key="1">
    <source>
        <dbReference type="EMBL" id="MBO0347365.1"/>
    </source>
</evidence>
<name>A0A939EQZ8_9HYPH</name>
<accession>A0A939EQZ8</accession>
<proteinExistence type="predicted"/>
<keyword evidence="2" id="KW-1185">Reference proteome</keyword>
<dbReference type="InterPro" id="IPR007729">
    <property type="entry name" value="DGOK"/>
</dbReference>
<dbReference type="Pfam" id="PF05035">
    <property type="entry name" value="DGOK"/>
    <property type="match status" value="1"/>
</dbReference>
<dbReference type="Gene3D" id="3.30.420.300">
    <property type="entry name" value="2-keto-3-deoxy-galactonokinase, substrate binding domain"/>
    <property type="match status" value="1"/>
</dbReference>
<dbReference type="AlphaFoldDB" id="A0A939EQZ8"/>
<dbReference type="InterPro" id="IPR042258">
    <property type="entry name" value="DGOK_N"/>
</dbReference>
<dbReference type="EMBL" id="JAFLNF010000011">
    <property type="protein sequence ID" value="MBO0347365.1"/>
    <property type="molecule type" value="Genomic_DNA"/>
</dbReference>
<organism evidence="1 2">
    <name type="scientific">Roseibium limicola</name>
    <dbReference type="NCBI Taxonomy" id="2816037"/>
    <lineage>
        <taxon>Bacteria</taxon>
        <taxon>Pseudomonadati</taxon>
        <taxon>Pseudomonadota</taxon>
        <taxon>Alphaproteobacteria</taxon>
        <taxon>Hyphomicrobiales</taxon>
        <taxon>Stappiaceae</taxon>
        <taxon>Roseibium</taxon>
    </lineage>
</organism>
<dbReference type="GO" id="GO:0034194">
    <property type="term" value="P:D-galactonate catabolic process"/>
    <property type="evidence" value="ECO:0007669"/>
    <property type="project" value="InterPro"/>
</dbReference>
<dbReference type="InterPro" id="IPR042257">
    <property type="entry name" value="DGOK_C"/>
</dbReference>
<protein>
    <submittedName>
        <fullName evidence="1">2-dehydro-3-deoxygalactonokinase</fullName>
    </submittedName>
</protein>
<dbReference type="GO" id="GO:0008671">
    <property type="term" value="F:2-dehydro-3-deoxygalactonokinase activity"/>
    <property type="evidence" value="ECO:0007669"/>
    <property type="project" value="InterPro"/>
</dbReference>
<dbReference type="Proteomes" id="UP000664779">
    <property type="component" value="Unassembled WGS sequence"/>
</dbReference>
<gene>
    <name evidence="1" type="ORF">J0X15_19200</name>
</gene>
<comment type="caution">
    <text evidence="1">The sequence shown here is derived from an EMBL/GenBank/DDBJ whole genome shotgun (WGS) entry which is preliminary data.</text>
</comment>
<reference evidence="1" key="1">
    <citation type="submission" date="2021-03" db="EMBL/GenBank/DDBJ databases">
        <title>Roseibium sp. CAU 1637 isolated from Incheon.</title>
        <authorList>
            <person name="Kim W."/>
        </authorList>
    </citation>
    <scope>NUCLEOTIDE SEQUENCE</scope>
    <source>
        <strain evidence="1">CAU 1637</strain>
    </source>
</reference>
<sequence>MSSDNSAEIKWIAVDWGTSRLRVFAMDGRDHPIAEKSSDQGMGGLTPDAFEPALKALVTEWMADSPKPLLACGMVGARQGWIEAAYAATPCPALSVDGLVRAPAADKTFALRILPGLCQMDPADVMRGEETQIAGFLSANKGFEGQLCLPGTHSKWAHLKDNQVTGFRTFMTGELFALLSGQSVLRHSVAAPATTDDASSTFLQGLERARQMNGNLSAELFSIRAKGLLHDFGSGDAFDYLSGLLIGAELVEALAADTRTIALVGSGPLGQRYQAALDAFGVTTTMMNTSDATLAGLTAAYHTLKEAGEWAAI</sequence>
<evidence type="ECO:0000313" key="2">
    <source>
        <dbReference type="Proteomes" id="UP000664779"/>
    </source>
</evidence>
<dbReference type="Gene3D" id="3.30.420.310">
    <property type="entry name" value="2-keto-3-deoxy-galactonokinase, C-terminal domain"/>
    <property type="match status" value="1"/>
</dbReference>